<sequence>MYSSRESLPGSANSIPAAFTFSSACPSESSFFKTASMADGSDRPQPAARHRLLPLDHSMNTSGAAKSSIPQGFPISPSSFLSPSELLNSPSFLSSNIMASPTAGCFPTHAFNWKNSNSHHDFSFFNPSFAGQVKEDSALQANTDHDQSDLIRSALTTRYRGGSDDGYNWRKYGQKQVKGSQNPRNYYKCTHPSCPMKKKVERASDGQVMEIIYKGKHNHPKPVRTRRSSSSMFSSMLFPRETDSSASVGVDDDLGLKSARGDDGDHEDHFDLLNKWKNDDDEEERISDSRTTKEPKVVVQTTSDVDILDDGYRWRKYGQKVVKGNPNPRSYYKCTTAGCPVRKHVERASGDLRSVMTTYEGKHNHAVPAPRRTATAGSLMTMMNSPLVIDGGGGGGGGSGAASSSSTNTNMIFCNFGAPSSAVNAISSSFGLISKSYEYPVAASFDRSGRHYSKQHQHQQ</sequence>
<evidence type="ECO:0000256" key="6">
    <source>
        <dbReference type="ARBA" id="ARBA00023242"/>
    </source>
</evidence>
<keyword evidence="2" id="KW-0677">Repeat</keyword>
<organism evidence="9 10">
    <name type="scientific">Apostasia shenzhenica</name>
    <dbReference type="NCBI Taxonomy" id="1088818"/>
    <lineage>
        <taxon>Eukaryota</taxon>
        <taxon>Viridiplantae</taxon>
        <taxon>Streptophyta</taxon>
        <taxon>Embryophyta</taxon>
        <taxon>Tracheophyta</taxon>
        <taxon>Spermatophyta</taxon>
        <taxon>Magnoliopsida</taxon>
        <taxon>Liliopsida</taxon>
        <taxon>Asparagales</taxon>
        <taxon>Orchidaceae</taxon>
        <taxon>Apostasioideae</taxon>
        <taxon>Apostasia</taxon>
    </lineage>
</organism>
<evidence type="ECO:0000313" key="10">
    <source>
        <dbReference type="Proteomes" id="UP000236161"/>
    </source>
</evidence>
<evidence type="ECO:0000259" key="8">
    <source>
        <dbReference type="PROSITE" id="PS50811"/>
    </source>
</evidence>
<dbReference type="Pfam" id="PF03106">
    <property type="entry name" value="WRKY"/>
    <property type="match status" value="2"/>
</dbReference>
<dbReference type="PANTHER" id="PTHR31221:SF1">
    <property type="entry name" value="WRKY TRANSCRIPTION FACTOR 33-RELATED"/>
    <property type="match status" value="1"/>
</dbReference>
<dbReference type="FunFam" id="2.20.25.80:FF:000001">
    <property type="entry name" value="WRKY transcription factor 33"/>
    <property type="match status" value="1"/>
</dbReference>
<keyword evidence="10" id="KW-1185">Reference proteome</keyword>
<dbReference type="InterPro" id="IPR003657">
    <property type="entry name" value="WRKY_dom"/>
</dbReference>
<keyword evidence="5" id="KW-0804">Transcription</keyword>
<dbReference type="SMART" id="SM00774">
    <property type="entry name" value="WRKY"/>
    <property type="match status" value="2"/>
</dbReference>
<dbReference type="PANTHER" id="PTHR31221">
    <property type="entry name" value="WRKY TRANSCRIPTION FACTOR PROTEIN 1-RELATED"/>
    <property type="match status" value="1"/>
</dbReference>
<dbReference type="FunFam" id="2.20.25.80:FF:000006">
    <property type="entry name" value="WRKY transcription factor"/>
    <property type="match status" value="1"/>
</dbReference>
<evidence type="ECO:0000256" key="7">
    <source>
        <dbReference type="SAM" id="MobiDB-lite"/>
    </source>
</evidence>
<keyword evidence="3" id="KW-0805">Transcription regulation</keyword>
<feature type="compositionally biased region" description="Basic and acidic residues" evidence="7">
    <location>
        <begin position="259"/>
        <end position="278"/>
    </location>
</feature>
<dbReference type="Proteomes" id="UP000236161">
    <property type="component" value="Unassembled WGS sequence"/>
</dbReference>
<feature type="domain" description="WRKY" evidence="8">
    <location>
        <begin position="164"/>
        <end position="222"/>
    </location>
</feature>
<evidence type="ECO:0000256" key="4">
    <source>
        <dbReference type="ARBA" id="ARBA00023125"/>
    </source>
</evidence>
<dbReference type="InterPro" id="IPR044810">
    <property type="entry name" value="WRKY_plant"/>
</dbReference>
<dbReference type="GO" id="GO:0003700">
    <property type="term" value="F:DNA-binding transcription factor activity"/>
    <property type="evidence" value="ECO:0007669"/>
    <property type="project" value="InterPro"/>
</dbReference>
<comment type="subcellular location">
    <subcellularLocation>
        <location evidence="1">Nucleus</location>
    </subcellularLocation>
</comment>
<evidence type="ECO:0000256" key="5">
    <source>
        <dbReference type="ARBA" id="ARBA00023163"/>
    </source>
</evidence>
<evidence type="ECO:0000313" key="9">
    <source>
        <dbReference type="EMBL" id="PKA51875.1"/>
    </source>
</evidence>
<evidence type="ECO:0000256" key="3">
    <source>
        <dbReference type="ARBA" id="ARBA00023015"/>
    </source>
</evidence>
<dbReference type="PROSITE" id="PS50811">
    <property type="entry name" value="WRKY"/>
    <property type="match status" value="2"/>
</dbReference>
<reference evidence="9 10" key="1">
    <citation type="journal article" date="2017" name="Nature">
        <title>The Apostasia genome and the evolution of orchids.</title>
        <authorList>
            <person name="Zhang G.Q."/>
            <person name="Liu K.W."/>
            <person name="Li Z."/>
            <person name="Lohaus R."/>
            <person name="Hsiao Y.Y."/>
            <person name="Niu S.C."/>
            <person name="Wang J.Y."/>
            <person name="Lin Y.C."/>
            <person name="Xu Q."/>
            <person name="Chen L.J."/>
            <person name="Yoshida K."/>
            <person name="Fujiwara S."/>
            <person name="Wang Z.W."/>
            <person name="Zhang Y.Q."/>
            <person name="Mitsuda N."/>
            <person name="Wang M."/>
            <person name="Liu G.H."/>
            <person name="Pecoraro L."/>
            <person name="Huang H.X."/>
            <person name="Xiao X.J."/>
            <person name="Lin M."/>
            <person name="Wu X.Y."/>
            <person name="Wu W.L."/>
            <person name="Chen Y.Y."/>
            <person name="Chang S.B."/>
            <person name="Sakamoto S."/>
            <person name="Ohme-Takagi M."/>
            <person name="Yagi M."/>
            <person name="Zeng S.J."/>
            <person name="Shen C.Y."/>
            <person name="Yeh C.M."/>
            <person name="Luo Y.B."/>
            <person name="Tsai W.C."/>
            <person name="Van de Peer Y."/>
            <person name="Liu Z.J."/>
        </authorList>
    </citation>
    <scope>NUCLEOTIDE SEQUENCE [LARGE SCALE GENOMIC DNA]</scope>
    <source>
        <strain evidence="10">cv. Shenzhen</strain>
        <tissue evidence="9">Stem</tissue>
    </source>
</reference>
<name>A0A2I0A8M7_9ASPA</name>
<keyword evidence="4" id="KW-0238">DNA-binding</keyword>
<dbReference type="GO" id="GO:0043565">
    <property type="term" value="F:sequence-specific DNA binding"/>
    <property type="evidence" value="ECO:0007669"/>
    <property type="project" value="InterPro"/>
</dbReference>
<dbReference type="OrthoDB" id="5065855at2759"/>
<dbReference type="Gene3D" id="2.20.25.80">
    <property type="entry name" value="WRKY domain"/>
    <property type="match status" value="2"/>
</dbReference>
<dbReference type="GO" id="GO:0005634">
    <property type="term" value="C:nucleus"/>
    <property type="evidence" value="ECO:0007669"/>
    <property type="project" value="UniProtKB-SubCell"/>
</dbReference>
<dbReference type="PROSITE" id="PS51257">
    <property type="entry name" value="PROKAR_LIPOPROTEIN"/>
    <property type="match status" value="1"/>
</dbReference>
<evidence type="ECO:0000256" key="2">
    <source>
        <dbReference type="ARBA" id="ARBA00022737"/>
    </source>
</evidence>
<dbReference type="STRING" id="1088818.A0A2I0A8M7"/>
<dbReference type="InterPro" id="IPR036576">
    <property type="entry name" value="WRKY_dom_sf"/>
</dbReference>
<feature type="domain" description="WRKY" evidence="8">
    <location>
        <begin position="303"/>
        <end position="368"/>
    </location>
</feature>
<dbReference type="AlphaFoldDB" id="A0A2I0A8M7"/>
<gene>
    <name evidence="9" type="primary">WRKY26</name>
    <name evidence="9" type="ORF">AXF42_Ash008104</name>
</gene>
<keyword evidence="6" id="KW-0539">Nucleus</keyword>
<proteinExistence type="predicted"/>
<feature type="region of interest" description="Disordered" evidence="7">
    <location>
        <begin position="258"/>
        <end position="294"/>
    </location>
</feature>
<protein>
    <submittedName>
        <fullName evidence="9">Putative WRKY transcription factor 26</fullName>
    </submittedName>
</protein>
<dbReference type="EMBL" id="KZ452012">
    <property type="protein sequence ID" value="PKA51875.1"/>
    <property type="molecule type" value="Genomic_DNA"/>
</dbReference>
<dbReference type="SUPFAM" id="SSF118290">
    <property type="entry name" value="WRKY DNA-binding domain"/>
    <property type="match status" value="2"/>
</dbReference>
<accession>A0A2I0A8M7</accession>
<evidence type="ECO:0000256" key="1">
    <source>
        <dbReference type="ARBA" id="ARBA00004123"/>
    </source>
</evidence>